<reference evidence="3" key="1">
    <citation type="submission" date="2016-10" db="EMBL/GenBank/DDBJ databases">
        <authorList>
            <person name="Varghese N."/>
            <person name="Submissions S."/>
        </authorList>
    </citation>
    <scope>NUCLEOTIDE SEQUENCE [LARGE SCALE GENOMIC DNA]</scope>
    <source>
        <strain evidence="3">CGMCC 4.2126</strain>
    </source>
</reference>
<organism evidence="2 3">
    <name type="scientific">Streptosporangium canum</name>
    <dbReference type="NCBI Taxonomy" id="324952"/>
    <lineage>
        <taxon>Bacteria</taxon>
        <taxon>Bacillati</taxon>
        <taxon>Actinomycetota</taxon>
        <taxon>Actinomycetes</taxon>
        <taxon>Streptosporangiales</taxon>
        <taxon>Streptosporangiaceae</taxon>
        <taxon>Streptosporangium</taxon>
    </lineage>
</organism>
<dbReference type="EMBL" id="FOQY01000004">
    <property type="protein sequence ID" value="SFI71428.1"/>
    <property type="molecule type" value="Genomic_DNA"/>
</dbReference>
<dbReference type="Proteomes" id="UP000199111">
    <property type="component" value="Unassembled WGS sequence"/>
</dbReference>
<dbReference type="RefSeq" id="WP_143120842.1">
    <property type="nucleotide sequence ID" value="NZ_FOQY01000004.1"/>
</dbReference>
<protein>
    <recommendedName>
        <fullName evidence="4">Lipoprotein</fullName>
    </recommendedName>
</protein>
<evidence type="ECO:0008006" key="4">
    <source>
        <dbReference type="Google" id="ProtNLM"/>
    </source>
</evidence>
<sequence>MRTLVWPLLLVMVLSACSSNNRVSPEEFQGRAREVAGRWHGSEADRTWREGFVPLWGLNVEQRKPMPDWVRVSKHNGVFVLDADLSTDSPSSGRLRRPAGSTMTVPLVTAAAAYAELSKAPDFIEEECPTKGCIPLRVTHAELGEVPVITSWGTVQVPAWHFRVKGVKERFSHVAVHPSAITPRPVPRKNEYEEVLALHPVVTVKASWTPGMSLTAPITTRASPRSVSLM</sequence>
<feature type="signal peptide" evidence="1">
    <location>
        <begin position="1"/>
        <end position="18"/>
    </location>
</feature>
<accession>A0A1I3KGK4</accession>
<dbReference type="PROSITE" id="PS51257">
    <property type="entry name" value="PROKAR_LIPOPROTEIN"/>
    <property type="match status" value="1"/>
</dbReference>
<gene>
    <name evidence="2" type="ORF">SAMN05216275_104340</name>
</gene>
<keyword evidence="1" id="KW-0732">Signal</keyword>
<feature type="chain" id="PRO_5038770578" description="Lipoprotein" evidence="1">
    <location>
        <begin position="19"/>
        <end position="230"/>
    </location>
</feature>
<dbReference type="AlphaFoldDB" id="A0A1I3KGK4"/>
<name>A0A1I3KGK4_9ACTN</name>
<evidence type="ECO:0000313" key="3">
    <source>
        <dbReference type="Proteomes" id="UP000199111"/>
    </source>
</evidence>
<dbReference type="GeneID" id="96303940"/>
<evidence type="ECO:0000256" key="1">
    <source>
        <dbReference type="SAM" id="SignalP"/>
    </source>
</evidence>
<keyword evidence="3" id="KW-1185">Reference proteome</keyword>
<evidence type="ECO:0000313" key="2">
    <source>
        <dbReference type="EMBL" id="SFI71428.1"/>
    </source>
</evidence>
<proteinExistence type="predicted"/>